<protein>
    <submittedName>
        <fullName evidence="1">NADH:ubiquinone oxidoreductase</fullName>
    </submittedName>
</protein>
<accession>A0A2T3KF49</accession>
<comment type="caution">
    <text evidence="1">The sequence shown here is derived from an EMBL/GenBank/DDBJ whole genome shotgun (WGS) entry which is preliminary data.</text>
</comment>
<reference evidence="1 2" key="1">
    <citation type="submission" date="2018-01" db="EMBL/GenBank/DDBJ databases">
        <title>Whole genome sequencing of Histamine producing bacteria.</title>
        <authorList>
            <person name="Butler K."/>
        </authorList>
    </citation>
    <scope>NUCLEOTIDE SEQUENCE [LARGE SCALE GENOMIC DNA]</scope>
    <source>
        <strain evidence="1 2">FS-7.2</strain>
    </source>
</reference>
<dbReference type="AlphaFoldDB" id="A0A0B7JCP6"/>
<dbReference type="RefSeq" id="WP_054262136.1">
    <property type="nucleotide sequence ID" value="NZ_JAUZMX010000002.1"/>
</dbReference>
<dbReference type="Proteomes" id="UP000241426">
    <property type="component" value="Unassembled WGS sequence"/>
</dbReference>
<accession>A0A0B7JCP6</accession>
<dbReference type="GeneID" id="29946145"/>
<gene>
    <name evidence="1" type="ORF">C9J27_16190</name>
</gene>
<dbReference type="eggNOG" id="ENOG5031N5F">
    <property type="taxonomic scope" value="Bacteria"/>
</dbReference>
<evidence type="ECO:0000313" key="1">
    <source>
        <dbReference type="EMBL" id="PSU96483.1"/>
    </source>
</evidence>
<proteinExistence type="predicted"/>
<keyword evidence="1" id="KW-0830">Ubiquinone</keyword>
<sequence length="140" mass="15401">MIFGLIMLLSVVAGILSGEHFHSFIAGFGIAAIAIGTAYWLAFRVTRYPQLALLMLLVAMTAKLAVTVTGVMWVVQTNMMSSPFVFSLSYLFFSIVVSYCYFKLREYQMSVAAKRNTVVFSTSTQQESALMTSPVTAAKI</sequence>
<name>A0A0B7JCP6_9GAMM</name>
<organism evidence="1 2">
    <name type="scientific">Photobacterium kishitanii</name>
    <dbReference type="NCBI Taxonomy" id="318456"/>
    <lineage>
        <taxon>Bacteria</taxon>
        <taxon>Pseudomonadati</taxon>
        <taxon>Pseudomonadota</taxon>
        <taxon>Gammaproteobacteria</taxon>
        <taxon>Vibrionales</taxon>
        <taxon>Vibrionaceae</taxon>
        <taxon>Photobacterium</taxon>
    </lineage>
</organism>
<evidence type="ECO:0000313" key="2">
    <source>
        <dbReference type="Proteomes" id="UP000241426"/>
    </source>
</evidence>
<dbReference type="EMBL" id="PYNF01000015">
    <property type="protein sequence ID" value="PSU96483.1"/>
    <property type="molecule type" value="Genomic_DNA"/>
</dbReference>